<keyword evidence="5" id="KW-0325">Glycoprotein</keyword>
<dbReference type="AlphaFoldDB" id="A0A9P1H0C4"/>
<evidence type="ECO:0000259" key="10">
    <source>
        <dbReference type="Pfam" id="PF05730"/>
    </source>
</evidence>
<dbReference type="Proteomes" id="UP000838763">
    <property type="component" value="Unassembled WGS sequence"/>
</dbReference>
<evidence type="ECO:0000256" key="4">
    <source>
        <dbReference type="ARBA" id="ARBA00022525"/>
    </source>
</evidence>
<keyword evidence="5" id="KW-0472">Membrane</keyword>
<keyword evidence="5" id="KW-0336">GPI-anchor</keyword>
<evidence type="ECO:0000256" key="1">
    <source>
        <dbReference type="ARBA" id="ARBA00004589"/>
    </source>
</evidence>
<keyword evidence="4" id="KW-0964">Secreted</keyword>
<accession>A0A9P1H0C4</accession>
<sequence length="166" mass="18560">MAFALESELAPRPDRPDDPPDLCPLVDGSCPDNEDASHNGGTKCGMKQYERECYCNLKTGLVCAWSCPWDLWWETEDWFAKLCPESPALKVDYSGLPDCARDCIDDTTFSYGCITQSVNCFCADGDLHDCHNSCSSDEEWAQIEEWLQNTCDMDADEAKFSGSKIV</sequence>
<evidence type="ECO:0000256" key="2">
    <source>
        <dbReference type="ARBA" id="ARBA00004613"/>
    </source>
</evidence>
<keyword evidence="7" id="KW-1015">Disulfide bond</keyword>
<evidence type="ECO:0000256" key="3">
    <source>
        <dbReference type="ARBA" id="ARBA00010031"/>
    </source>
</evidence>
<dbReference type="EMBL" id="CALLCH030000008">
    <property type="protein sequence ID" value="CAI4213580.1"/>
    <property type="molecule type" value="Genomic_DNA"/>
</dbReference>
<evidence type="ECO:0000256" key="7">
    <source>
        <dbReference type="ARBA" id="ARBA00023157"/>
    </source>
</evidence>
<dbReference type="OrthoDB" id="5242051at2759"/>
<protein>
    <recommendedName>
        <fullName evidence="10">CFEM domain-containing protein</fullName>
    </recommendedName>
</protein>
<comment type="subcellular location">
    <subcellularLocation>
        <location evidence="1">Membrane</location>
        <topology evidence="1">Lipid-anchor</topology>
        <topology evidence="1">GPI-anchor</topology>
    </subcellularLocation>
    <subcellularLocation>
        <location evidence="2">Secreted</location>
    </subcellularLocation>
</comment>
<dbReference type="InterPro" id="IPR008427">
    <property type="entry name" value="Extracellular_membr_CFEM_dom"/>
</dbReference>
<dbReference type="Pfam" id="PF05730">
    <property type="entry name" value="CFEM"/>
    <property type="match status" value="1"/>
</dbReference>
<evidence type="ECO:0000256" key="5">
    <source>
        <dbReference type="ARBA" id="ARBA00022622"/>
    </source>
</evidence>
<evidence type="ECO:0000313" key="11">
    <source>
        <dbReference type="EMBL" id="CAI4213580.1"/>
    </source>
</evidence>
<gene>
    <name evidence="11" type="ORF">PPNO1_LOCUS3326</name>
</gene>
<feature type="compositionally biased region" description="Basic and acidic residues" evidence="9">
    <location>
        <begin position="9"/>
        <end position="18"/>
    </location>
</feature>
<dbReference type="GO" id="GO:0005576">
    <property type="term" value="C:extracellular region"/>
    <property type="evidence" value="ECO:0007669"/>
    <property type="project" value="UniProtKB-SubCell"/>
</dbReference>
<keyword evidence="12" id="KW-1185">Reference proteome</keyword>
<comment type="similarity">
    <text evidence="3">Belongs to the RBT5 family.</text>
</comment>
<feature type="domain" description="CFEM" evidence="10">
    <location>
        <begin position="93"/>
        <end position="151"/>
    </location>
</feature>
<evidence type="ECO:0000256" key="9">
    <source>
        <dbReference type="SAM" id="MobiDB-lite"/>
    </source>
</evidence>
<proteinExistence type="inferred from homology"/>
<reference evidence="11" key="1">
    <citation type="submission" date="2022-11" db="EMBL/GenBank/DDBJ databases">
        <authorList>
            <person name="Scott C."/>
            <person name="Bruce N."/>
        </authorList>
    </citation>
    <scope>NUCLEOTIDE SEQUENCE</scope>
</reference>
<keyword evidence="6" id="KW-0732">Signal</keyword>
<organism evidence="11 12">
    <name type="scientific">Parascedosporium putredinis</name>
    <dbReference type="NCBI Taxonomy" id="1442378"/>
    <lineage>
        <taxon>Eukaryota</taxon>
        <taxon>Fungi</taxon>
        <taxon>Dikarya</taxon>
        <taxon>Ascomycota</taxon>
        <taxon>Pezizomycotina</taxon>
        <taxon>Sordariomycetes</taxon>
        <taxon>Hypocreomycetidae</taxon>
        <taxon>Microascales</taxon>
        <taxon>Microascaceae</taxon>
        <taxon>Parascedosporium</taxon>
    </lineage>
</organism>
<feature type="region of interest" description="Disordered" evidence="9">
    <location>
        <begin position="1"/>
        <end position="20"/>
    </location>
</feature>
<comment type="caution">
    <text evidence="11">The sequence shown here is derived from an EMBL/GenBank/DDBJ whole genome shotgun (WGS) entry which is preliminary data.</text>
</comment>
<keyword evidence="8" id="KW-0449">Lipoprotein</keyword>
<evidence type="ECO:0000256" key="8">
    <source>
        <dbReference type="ARBA" id="ARBA00023288"/>
    </source>
</evidence>
<name>A0A9P1H0C4_9PEZI</name>
<dbReference type="GO" id="GO:0098552">
    <property type="term" value="C:side of membrane"/>
    <property type="evidence" value="ECO:0007669"/>
    <property type="project" value="UniProtKB-KW"/>
</dbReference>
<evidence type="ECO:0000313" key="12">
    <source>
        <dbReference type="Proteomes" id="UP000838763"/>
    </source>
</evidence>
<evidence type="ECO:0000256" key="6">
    <source>
        <dbReference type="ARBA" id="ARBA00022729"/>
    </source>
</evidence>